<sequence length="188" mass="21414">MADVNVNAPAEQAPAMAPPTRTDQSNPASHQMGAYRKKQLLFGYSLGHRHPRPDNDYAAGGCGRIHANPIHTFNEYKKNLAHHTMERRKPNPYCDPECAREPNGKSWDPLAKILLLDDIRGFGVDREDADRRKVVEKKSLKELHSARQGPSSIRWLRSQGKNLNLEKFQPRLIIYLFNGRIRLDRAKG</sequence>
<protein>
    <submittedName>
        <fullName evidence="2">Uncharacterized protein</fullName>
    </submittedName>
</protein>
<gene>
    <name evidence="2" type="ORF">Tco_0860560</name>
</gene>
<reference evidence="2" key="2">
    <citation type="submission" date="2022-01" db="EMBL/GenBank/DDBJ databases">
        <authorList>
            <person name="Yamashiro T."/>
            <person name="Shiraishi A."/>
            <person name="Satake H."/>
            <person name="Nakayama K."/>
        </authorList>
    </citation>
    <scope>NUCLEOTIDE SEQUENCE</scope>
</reference>
<accession>A0ABQ5BJ20</accession>
<keyword evidence="3" id="KW-1185">Reference proteome</keyword>
<feature type="compositionally biased region" description="Low complexity" evidence="1">
    <location>
        <begin position="8"/>
        <end position="19"/>
    </location>
</feature>
<proteinExistence type="predicted"/>
<evidence type="ECO:0000313" key="2">
    <source>
        <dbReference type="EMBL" id="GJT13518.1"/>
    </source>
</evidence>
<dbReference type="EMBL" id="BQNB010013236">
    <property type="protein sequence ID" value="GJT13518.1"/>
    <property type="molecule type" value="Genomic_DNA"/>
</dbReference>
<evidence type="ECO:0000313" key="3">
    <source>
        <dbReference type="Proteomes" id="UP001151760"/>
    </source>
</evidence>
<comment type="caution">
    <text evidence="2">The sequence shown here is derived from an EMBL/GenBank/DDBJ whole genome shotgun (WGS) entry which is preliminary data.</text>
</comment>
<feature type="region of interest" description="Disordered" evidence="1">
    <location>
        <begin position="1"/>
        <end position="31"/>
    </location>
</feature>
<evidence type="ECO:0000256" key="1">
    <source>
        <dbReference type="SAM" id="MobiDB-lite"/>
    </source>
</evidence>
<reference evidence="2" key="1">
    <citation type="journal article" date="2022" name="Int. J. Mol. Sci.">
        <title>Draft Genome of Tanacetum Coccineum: Genomic Comparison of Closely Related Tanacetum-Family Plants.</title>
        <authorList>
            <person name="Yamashiro T."/>
            <person name="Shiraishi A."/>
            <person name="Nakayama K."/>
            <person name="Satake H."/>
        </authorList>
    </citation>
    <scope>NUCLEOTIDE SEQUENCE</scope>
</reference>
<organism evidence="2 3">
    <name type="scientific">Tanacetum coccineum</name>
    <dbReference type="NCBI Taxonomy" id="301880"/>
    <lineage>
        <taxon>Eukaryota</taxon>
        <taxon>Viridiplantae</taxon>
        <taxon>Streptophyta</taxon>
        <taxon>Embryophyta</taxon>
        <taxon>Tracheophyta</taxon>
        <taxon>Spermatophyta</taxon>
        <taxon>Magnoliopsida</taxon>
        <taxon>eudicotyledons</taxon>
        <taxon>Gunneridae</taxon>
        <taxon>Pentapetalae</taxon>
        <taxon>asterids</taxon>
        <taxon>campanulids</taxon>
        <taxon>Asterales</taxon>
        <taxon>Asteraceae</taxon>
        <taxon>Asteroideae</taxon>
        <taxon>Anthemideae</taxon>
        <taxon>Anthemidinae</taxon>
        <taxon>Tanacetum</taxon>
    </lineage>
</organism>
<dbReference type="Proteomes" id="UP001151760">
    <property type="component" value="Unassembled WGS sequence"/>
</dbReference>
<name>A0ABQ5BJ20_9ASTR</name>